<dbReference type="PROSITE" id="PS51186">
    <property type="entry name" value="GNAT"/>
    <property type="match status" value="1"/>
</dbReference>
<reference evidence="2 3" key="1">
    <citation type="submission" date="2024-05" db="EMBL/GenBank/DDBJ databases">
        <authorList>
            <person name="Duchaud E."/>
        </authorList>
    </citation>
    <scope>NUCLEOTIDE SEQUENCE [LARGE SCALE GENOMIC DNA]</scope>
    <source>
        <strain evidence="2">Ena-SAMPLE-TAB-13-05-2024-13:56:06:370-140305</strain>
    </source>
</reference>
<sequence>MKKATLKHTKLITDILTDSFKENKSIINVTRDGKNQLKRINKLMKFFFLNAYYNGDVFLSNDEKACLLMLTNGVEHKKSFSVKLLFLYWKLNLFFNVLGVLNVKNVLQREKAINKNHPKENFLHLYYVGVFKEYQGKGIGTQLIKEAINYYNDYGIVYLETSDKRNLPLYDKLGFEVVNVHSELEITLYILKKRL</sequence>
<dbReference type="InterPro" id="IPR016181">
    <property type="entry name" value="Acyl_CoA_acyltransferase"/>
</dbReference>
<dbReference type="SUPFAM" id="SSF55729">
    <property type="entry name" value="Acyl-CoA N-acyltransferases (Nat)"/>
    <property type="match status" value="1"/>
</dbReference>
<accession>A0ABM9PIG5</accession>
<keyword evidence="3" id="KW-1185">Reference proteome</keyword>
<evidence type="ECO:0000313" key="3">
    <source>
        <dbReference type="Proteomes" id="UP001497602"/>
    </source>
</evidence>
<name>A0ABM9PIG5_9FLAO</name>
<feature type="domain" description="N-acetyltransferase" evidence="1">
    <location>
        <begin position="57"/>
        <end position="195"/>
    </location>
</feature>
<dbReference type="RefSeq" id="WP_348737253.1">
    <property type="nucleotide sequence ID" value="NZ_CAXJRC010000006.1"/>
</dbReference>
<gene>
    <name evidence="2" type="ORF">T190115A13A_150034</name>
</gene>
<protein>
    <submittedName>
        <fullName evidence="2">Acetyltransferase (GNAT) family protein</fullName>
    </submittedName>
</protein>
<dbReference type="Pfam" id="PF00583">
    <property type="entry name" value="Acetyltransf_1"/>
    <property type="match status" value="1"/>
</dbReference>
<dbReference type="Proteomes" id="UP001497602">
    <property type="component" value="Unassembled WGS sequence"/>
</dbReference>
<evidence type="ECO:0000259" key="1">
    <source>
        <dbReference type="PROSITE" id="PS51186"/>
    </source>
</evidence>
<dbReference type="Gene3D" id="3.40.630.30">
    <property type="match status" value="1"/>
</dbReference>
<dbReference type="InterPro" id="IPR052523">
    <property type="entry name" value="Trichothecene_AcTrans"/>
</dbReference>
<dbReference type="PANTHER" id="PTHR42791:SF1">
    <property type="entry name" value="N-ACETYLTRANSFERASE DOMAIN-CONTAINING PROTEIN"/>
    <property type="match status" value="1"/>
</dbReference>
<proteinExistence type="predicted"/>
<dbReference type="InterPro" id="IPR000182">
    <property type="entry name" value="GNAT_dom"/>
</dbReference>
<dbReference type="EMBL" id="CAXJRC010000006">
    <property type="protein sequence ID" value="CAL2105403.1"/>
    <property type="molecule type" value="Genomic_DNA"/>
</dbReference>
<comment type="caution">
    <text evidence="2">The sequence shown here is derived from an EMBL/GenBank/DDBJ whole genome shotgun (WGS) entry which is preliminary data.</text>
</comment>
<evidence type="ECO:0000313" key="2">
    <source>
        <dbReference type="EMBL" id="CAL2105403.1"/>
    </source>
</evidence>
<organism evidence="2 3">
    <name type="scientific">Tenacibaculum vairaonense</name>
    <dbReference type="NCBI Taxonomy" id="3137860"/>
    <lineage>
        <taxon>Bacteria</taxon>
        <taxon>Pseudomonadati</taxon>
        <taxon>Bacteroidota</taxon>
        <taxon>Flavobacteriia</taxon>
        <taxon>Flavobacteriales</taxon>
        <taxon>Flavobacteriaceae</taxon>
        <taxon>Tenacibaculum</taxon>
    </lineage>
</organism>
<dbReference type="PANTHER" id="PTHR42791">
    <property type="entry name" value="GNAT FAMILY ACETYLTRANSFERASE"/>
    <property type="match status" value="1"/>
</dbReference>
<dbReference type="CDD" id="cd04301">
    <property type="entry name" value="NAT_SF"/>
    <property type="match status" value="1"/>
</dbReference>